<sequence>MGDDVKTRSAQALRVAGDRLVANIRTLGAIGATADGGVTRLAFTAEDARGRELVRDLMTEAGLRTSVDSAANIIGHRAGERPDLPALMLGSHIDTVPNGGALDGAYGVLAAIEVARALNEHGTPLAHPLAVVAFNNEEGAFGTRGMWGAHALVGALDEADLTAADDRGRLVADSLADMGGDAAHIDRAVWRPDQVAAYLELHIEQGPVLESRDVRIGVVEAITGRSTLTVSVRGRASHAGTTPMELRQDALVAAAHVILAVGGLAYPDGPVRVATVGALSLAPNAWNVVPGTVTLQVDLRDVSDSATRQAIARLRGELLDIAMRTATTIEVTDQHGVTAMSCDAGLREVIAEASESLDLSHLSLPSGAGHDAQIIGRIAPIGMIFVPSKGGVSHAPEEYSADDDLIAGANVLLRSVLTYDERYGRAF</sequence>
<evidence type="ECO:0000313" key="4">
    <source>
        <dbReference type="EMBL" id="TMR16733.1"/>
    </source>
</evidence>
<dbReference type="Gene3D" id="3.30.70.360">
    <property type="match status" value="1"/>
</dbReference>
<dbReference type="AlphaFoldDB" id="A0A5S4FEH0"/>
<organism evidence="4 5">
    <name type="scientific">Nonomuraea zeae</name>
    <dbReference type="NCBI Taxonomy" id="1642303"/>
    <lineage>
        <taxon>Bacteria</taxon>
        <taxon>Bacillati</taxon>
        <taxon>Actinomycetota</taxon>
        <taxon>Actinomycetes</taxon>
        <taxon>Streptosporangiales</taxon>
        <taxon>Streptosporangiaceae</taxon>
        <taxon>Nonomuraea</taxon>
    </lineage>
</organism>
<accession>A0A5S4FEH0</accession>
<comment type="similarity">
    <text evidence="1">Belongs to the peptidase M20 family.</text>
</comment>
<dbReference type="CDD" id="cd03884">
    <property type="entry name" value="M20_bAS"/>
    <property type="match status" value="1"/>
</dbReference>
<dbReference type="SUPFAM" id="SSF55031">
    <property type="entry name" value="Bacterial exopeptidase dimerisation domain"/>
    <property type="match status" value="1"/>
</dbReference>
<evidence type="ECO:0000256" key="3">
    <source>
        <dbReference type="PIRSR" id="PIRSR001235-1"/>
    </source>
</evidence>
<dbReference type="GO" id="GO:0046872">
    <property type="term" value="F:metal ion binding"/>
    <property type="evidence" value="ECO:0007669"/>
    <property type="project" value="UniProtKB-KW"/>
</dbReference>
<dbReference type="NCBIfam" id="TIGR01879">
    <property type="entry name" value="hydantase"/>
    <property type="match status" value="1"/>
</dbReference>
<feature type="binding site" evidence="3">
    <location>
        <position position="138"/>
    </location>
    <ligand>
        <name>Zn(2+)</name>
        <dbReference type="ChEBI" id="CHEBI:29105"/>
        <label>2</label>
    </ligand>
</feature>
<dbReference type="SUPFAM" id="SSF53187">
    <property type="entry name" value="Zn-dependent exopeptidases"/>
    <property type="match status" value="1"/>
</dbReference>
<dbReference type="OrthoDB" id="9808195at2"/>
<feature type="binding site" evidence="3">
    <location>
        <position position="103"/>
    </location>
    <ligand>
        <name>Zn(2+)</name>
        <dbReference type="ChEBI" id="CHEBI:29105"/>
        <label>2</label>
    </ligand>
</feature>
<dbReference type="InterPro" id="IPR002933">
    <property type="entry name" value="Peptidase_M20"/>
</dbReference>
<dbReference type="PANTHER" id="PTHR32494">
    <property type="entry name" value="ALLANTOATE DEIMINASE-RELATED"/>
    <property type="match status" value="1"/>
</dbReference>
<feature type="binding site" evidence="3">
    <location>
        <position position="103"/>
    </location>
    <ligand>
        <name>Zn(2+)</name>
        <dbReference type="ChEBI" id="CHEBI:29105"/>
        <label>1</label>
    </ligand>
</feature>
<evidence type="ECO:0000256" key="1">
    <source>
        <dbReference type="ARBA" id="ARBA00006153"/>
    </source>
</evidence>
<dbReference type="InterPro" id="IPR001261">
    <property type="entry name" value="ArgE/DapE_CS"/>
</dbReference>
<protein>
    <submittedName>
        <fullName evidence="4">Zn-dependent hydrolase</fullName>
    </submittedName>
</protein>
<keyword evidence="2 4" id="KW-0378">Hydrolase</keyword>
<proteinExistence type="inferred from homology"/>
<keyword evidence="3" id="KW-0862">Zinc</keyword>
<comment type="caution">
    <text evidence="4">The sequence shown here is derived from an EMBL/GenBank/DDBJ whole genome shotgun (WGS) entry which is preliminary data.</text>
</comment>
<feature type="binding site" evidence="3">
    <location>
        <position position="202"/>
    </location>
    <ligand>
        <name>Zn(2+)</name>
        <dbReference type="ChEBI" id="CHEBI:29105"/>
        <label>1</label>
    </ligand>
</feature>
<feature type="binding site" evidence="3">
    <location>
        <position position="394"/>
    </location>
    <ligand>
        <name>Zn(2+)</name>
        <dbReference type="ChEBI" id="CHEBI:29105"/>
        <label>2</label>
    </ligand>
</feature>
<reference evidence="4 5" key="1">
    <citation type="submission" date="2019-05" db="EMBL/GenBank/DDBJ databases">
        <title>Draft genome sequence of Nonomuraea zeae DSM 100528.</title>
        <authorList>
            <person name="Saricaoglu S."/>
            <person name="Isik K."/>
        </authorList>
    </citation>
    <scope>NUCLEOTIDE SEQUENCE [LARGE SCALE GENOMIC DNA]</scope>
    <source>
        <strain evidence="4 5">DSM 100528</strain>
    </source>
</reference>
<feature type="binding site" evidence="3">
    <location>
        <position position="92"/>
    </location>
    <ligand>
        <name>Zn(2+)</name>
        <dbReference type="ChEBI" id="CHEBI:29105"/>
        <label>1</label>
    </ligand>
</feature>
<comment type="cofactor">
    <cofactor evidence="3">
        <name>Zn(2+)</name>
        <dbReference type="ChEBI" id="CHEBI:29105"/>
    </cofactor>
    <text evidence="3">Binds 2 Zn(2+) ions per subunit.</text>
</comment>
<dbReference type="InterPro" id="IPR036264">
    <property type="entry name" value="Bact_exopeptidase_dim_dom"/>
</dbReference>
<dbReference type="NCBIfam" id="NF006771">
    <property type="entry name" value="PRK09290.1-5"/>
    <property type="match status" value="1"/>
</dbReference>
<dbReference type="PIRSF" id="PIRSF001235">
    <property type="entry name" value="Amidase_carbamoylase"/>
    <property type="match status" value="1"/>
</dbReference>
<evidence type="ECO:0000256" key="2">
    <source>
        <dbReference type="ARBA" id="ARBA00022801"/>
    </source>
</evidence>
<name>A0A5S4FEH0_9ACTN</name>
<keyword evidence="3" id="KW-0479">Metal-binding</keyword>
<dbReference type="GO" id="GO:0016813">
    <property type="term" value="F:hydrolase activity, acting on carbon-nitrogen (but not peptide) bonds, in linear amidines"/>
    <property type="evidence" value="ECO:0007669"/>
    <property type="project" value="InterPro"/>
</dbReference>
<dbReference type="PANTHER" id="PTHR32494:SF5">
    <property type="entry name" value="ALLANTOATE AMIDOHYDROLASE"/>
    <property type="match status" value="1"/>
</dbReference>
<gene>
    <name evidence="4" type="ORF">ETD85_54915</name>
</gene>
<keyword evidence="5" id="KW-1185">Reference proteome</keyword>
<dbReference type="EMBL" id="VCKX01000368">
    <property type="protein sequence ID" value="TMR16733.1"/>
    <property type="molecule type" value="Genomic_DNA"/>
</dbReference>
<dbReference type="Pfam" id="PF01546">
    <property type="entry name" value="Peptidase_M20"/>
    <property type="match status" value="1"/>
</dbReference>
<dbReference type="Gene3D" id="3.40.630.10">
    <property type="entry name" value="Zn peptidases"/>
    <property type="match status" value="1"/>
</dbReference>
<dbReference type="Proteomes" id="UP000306628">
    <property type="component" value="Unassembled WGS sequence"/>
</dbReference>
<dbReference type="InterPro" id="IPR010158">
    <property type="entry name" value="Amidase_Cbmase"/>
</dbReference>
<evidence type="ECO:0000313" key="5">
    <source>
        <dbReference type="Proteomes" id="UP000306628"/>
    </source>
</evidence>
<dbReference type="PROSITE" id="PS00758">
    <property type="entry name" value="ARGE_DAPE_CPG2_1"/>
    <property type="match status" value="1"/>
</dbReference>